<dbReference type="EnsemblMetazoa" id="GPAI019425-RA">
    <property type="protein sequence ID" value="GPAI019425-PA"/>
    <property type="gene ID" value="GPAI019425"/>
</dbReference>
<feature type="transmembrane region" description="Helical" evidence="1">
    <location>
        <begin position="100"/>
        <end position="123"/>
    </location>
</feature>
<organism evidence="2 3">
    <name type="scientific">Glossina pallidipes</name>
    <name type="common">Tsetse fly</name>
    <dbReference type="NCBI Taxonomy" id="7398"/>
    <lineage>
        <taxon>Eukaryota</taxon>
        <taxon>Metazoa</taxon>
        <taxon>Ecdysozoa</taxon>
        <taxon>Arthropoda</taxon>
        <taxon>Hexapoda</taxon>
        <taxon>Insecta</taxon>
        <taxon>Pterygota</taxon>
        <taxon>Neoptera</taxon>
        <taxon>Endopterygota</taxon>
        <taxon>Diptera</taxon>
        <taxon>Brachycera</taxon>
        <taxon>Muscomorpha</taxon>
        <taxon>Hippoboscoidea</taxon>
        <taxon>Glossinidae</taxon>
        <taxon>Glossina</taxon>
    </lineage>
</organism>
<keyword evidence="1" id="KW-0812">Transmembrane</keyword>
<sequence>MLKLLRRYDNNNNNNKRLDLPALCPFYTSDADADADAAAAAAVGASTLLQYCFCCNIFNVDTQMQTEDSIISAIFISNITATATTTATTTNSKCIALTLIVYRIVTDITIGFNIVFVLLISTYSQSLDKNHDRSACVSCHPYA</sequence>
<name>A0A1A9ZMP6_GLOPL</name>
<protein>
    <submittedName>
        <fullName evidence="2">Uncharacterized protein</fullName>
    </submittedName>
</protein>
<dbReference type="Proteomes" id="UP000092445">
    <property type="component" value="Unassembled WGS sequence"/>
</dbReference>
<evidence type="ECO:0000313" key="2">
    <source>
        <dbReference type="EnsemblMetazoa" id="GPAI019425-PA"/>
    </source>
</evidence>
<reference evidence="3" key="1">
    <citation type="submission" date="2014-03" db="EMBL/GenBank/DDBJ databases">
        <authorList>
            <person name="Aksoy S."/>
            <person name="Warren W."/>
            <person name="Wilson R.K."/>
        </authorList>
    </citation>
    <scope>NUCLEOTIDE SEQUENCE [LARGE SCALE GENOMIC DNA]</scope>
    <source>
        <strain evidence="3">IAEA</strain>
    </source>
</reference>
<keyword evidence="3" id="KW-1185">Reference proteome</keyword>
<keyword evidence="1" id="KW-1133">Transmembrane helix</keyword>
<accession>A0A1A9ZMP6</accession>
<dbReference type="AlphaFoldDB" id="A0A1A9ZMP6"/>
<reference evidence="2" key="2">
    <citation type="submission" date="2020-05" db="UniProtKB">
        <authorList>
            <consortium name="EnsemblMetazoa"/>
        </authorList>
    </citation>
    <scope>IDENTIFICATION</scope>
    <source>
        <strain evidence="2">IAEA</strain>
    </source>
</reference>
<keyword evidence="1" id="KW-0472">Membrane</keyword>
<evidence type="ECO:0000256" key="1">
    <source>
        <dbReference type="SAM" id="Phobius"/>
    </source>
</evidence>
<dbReference type="VEuPathDB" id="VectorBase:GPAI019425"/>
<proteinExistence type="predicted"/>
<evidence type="ECO:0000313" key="3">
    <source>
        <dbReference type="Proteomes" id="UP000092445"/>
    </source>
</evidence>